<gene>
    <name evidence="1" type="ORF">PACLA_8A032675</name>
</gene>
<dbReference type="Proteomes" id="UP001152795">
    <property type="component" value="Unassembled WGS sequence"/>
</dbReference>
<protein>
    <submittedName>
        <fullName evidence="1">Uncharacterized protein</fullName>
    </submittedName>
</protein>
<comment type="caution">
    <text evidence="1">The sequence shown here is derived from an EMBL/GenBank/DDBJ whole genome shotgun (WGS) entry which is preliminary data.</text>
</comment>
<keyword evidence="2" id="KW-1185">Reference proteome</keyword>
<dbReference type="EMBL" id="CACRXK020006027">
    <property type="protein sequence ID" value="CAB4008122.1"/>
    <property type="molecule type" value="Genomic_DNA"/>
</dbReference>
<organism evidence="1 2">
    <name type="scientific">Paramuricea clavata</name>
    <name type="common">Red gorgonian</name>
    <name type="synonym">Violescent sea-whip</name>
    <dbReference type="NCBI Taxonomy" id="317549"/>
    <lineage>
        <taxon>Eukaryota</taxon>
        <taxon>Metazoa</taxon>
        <taxon>Cnidaria</taxon>
        <taxon>Anthozoa</taxon>
        <taxon>Octocorallia</taxon>
        <taxon>Malacalcyonacea</taxon>
        <taxon>Plexauridae</taxon>
        <taxon>Paramuricea</taxon>
    </lineage>
</organism>
<evidence type="ECO:0000313" key="1">
    <source>
        <dbReference type="EMBL" id="CAB4008122.1"/>
    </source>
</evidence>
<dbReference type="AlphaFoldDB" id="A0A6S7IR40"/>
<name>A0A6S7IR40_PARCT</name>
<feature type="non-terminal residue" evidence="1">
    <location>
        <position position="154"/>
    </location>
</feature>
<dbReference type="OrthoDB" id="5978071at2759"/>
<evidence type="ECO:0000313" key="2">
    <source>
        <dbReference type="Proteomes" id="UP001152795"/>
    </source>
</evidence>
<reference evidence="1" key="1">
    <citation type="submission" date="2020-04" db="EMBL/GenBank/DDBJ databases">
        <authorList>
            <person name="Alioto T."/>
            <person name="Alioto T."/>
            <person name="Gomez Garrido J."/>
        </authorList>
    </citation>
    <scope>NUCLEOTIDE SEQUENCE</scope>
    <source>
        <strain evidence="1">A484AB</strain>
    </source>
</reference>
<proteinExistence type="predicted"/>
<sequence>MEVVKKYWLAGNIDDTLKEIRQILERQDGSIPDTDALLLFSYIFYQLGNMKHSAELLSRVKFDMFDVKQWIVENSILVLKYLESKSLEDQKTIALSYGLLHEKIGGLPFTDVCRLELKVCLNYALVMFCSTTQQVLVPGGYNVSQAGLLKTLSR</sequence>
<accession>A0A6S7IR40</accession>